<dbReference type="InterPro" id="IPR003737">
    <property type="entry name" value="GlcNAc_PI_deacetylase-related"/>
</dbReference>
<name>A0A0J7IGQ1_9FLAO</name>
<comment type="caution">
    <text evidence="1">The sequence shown here is derived from an EMBL/GenBank/DDBJ whole genome shotgun (WGS) entry which is preliminary data.</text>
</comment>
<accession>A0A0J7IGQ1</accession>
<dbReference type="PANTHER" id="PTHR12993">
    <property type="entry name" value="N-ACETYLGLUCOSAMINYL-PHOSPHATIDYLINOSITOL DE-N-ACETYLASE-RELATED"/>
    <property type="match status" value="1"/>
</dbReference>
<dbReference type="AlphaFoldDB" id="A0A0J7IGQ1"/>
<dbReference type="PANTHER" id="PTHR12993:SF11">
    <property type="entry name" value="N-ACETYLGLUCOSAMINYL-PHOSPHATIDYLINOSITOL DE-N-ACETYLASE"/>
    <property type="match status" value="1"/>
</dbReference>
<dbReference type="EMBL" id="LFND01000002">
    <property type="protein sequence ID" value="KMQ65573.1"/>
    <property type="molecule type" value="Genomic_DNA"/>
</dbReference>
<dbReference type="GO" id="GO:0016811">
    <property type="term" value="F:hydrolase activity, acting on carbon-nitrogen (but not peptide) bonds, in linear amides"/>
    <property type="evidence" value="ECO:0007669"/>
    <property type="project" value="TreeGrafter"/>
</dbReference>
<proteinExistence type="predicted"/>
<protein>
    <submittedName>
        <fullName evidence="1">LmbE family protein</fullName>
    </submittedName>
</protein>
<evidence type="ECO:0000313" key="2">
    <source>
        <dbReference type="Proteomes" id="UP000036261"/>
    </source>
</evidence>
<dbReference type="STRING" id="558151.ACM46_06740"/>
<dbReference type="PATRIC" id="fig|558151.6.peg.1412"/>
<dbReference type="OrthoDB" id="9790023at2"/>
<dbReference type="Gene3D" id="3.40.50.10320">
    <property type="entry name" value="LmbE-like"/>
    <property type="match status" value="1"/>
</dbReference>
<dbReference type="InterPro" id="IPR024078">
    <property type="entry name" value="LmbE-like_dom_sf"/>
</dbReference>
<evidence type="ECO:0000313" key="1">
    <source>
        <dbReference type="EMBL" id="KMQ65573.1"/>
    </source>
</evidence>
<sequence>MIMSFKKVLVLAPHTDDGELGAGGFISKLIEEGAEVYYMAFSTAEESVPEGFPKDILKTEVRAATKVLGVKDENVIIFNYQVRKLNYARQEILEELIRFKRIHQDIDLVLLPSINDIHQDHSTIANEGIRAFKTKSIFSYELIWNNLSFNTQSYISLEEKHINKKIDALKEYKSQGFRDYLSADFIRSLAVARGVQFGVKYAETFEVVRLSIK</sequence>
<gene>
    <name evidence="1" type="ORF">ACM46_06740</name>
</gene>
<dbReference type="Pfam" id="PF02585">
    <property type="entry name" value="PIG-L"/>
    <property type="match status" value="1"/>
</dbReference>
<dbReference type="Proteomes" id="UP000036261">
    <property type="component" value="Unassembled WGS sequence"/>
</dbReference>
<keyword evidence="2" id="KW-1185">Reference proteome</keyword>
<organism evidence="1 2">
    <name type="scientific">Chryseobacterium angstadtii</name>
    <dbReference type="NCBI Taxonomy" id="558151"/>
    <lineage>
        <taxon>Bacteria</taxon>
        <taxon>Pseudomonadati</taxon>
        <taxon>Bacteroidota</taxon>
        <taxon>Flavobacteriia</taxon>
        <taxon>Flavobacteriales</taxon>
        <taxon>Weeksellaceae</taxon>
        <taxon>Chryseobacterium group</taxon>
        <taxon>Chryseobacterium</taxon>
    </lineage>
</organism>
<reference evidence="1 2" key="1">
    <citation type="journal article" date="2013" name="Int. J. Syst. Evol. Microbiol.">
        <title>Chryseobacterium angstadtii sp. nov., isolated from a newt tank.</title>
        <authorList>
            <person name="Kirk K.E."/>
            <person name="Hoffman J.A."/>
            <person name="Smith K.A."/>
            <person name="Strahan B.L."/>
            <person name="Failor K.C."/>
            <person name="Krebs J.E."/>
            <person name="Gale A.N."/>
            <person name="Do T.D."/>
            <person name="Sontag T.C."/>
            <person name="Batties A.M."/>
            <person name="Mistiszyn K."/>
            <person name="Newman J.D."/>
        </authorList>
    </citation>
    <scope>NUCLEOTIDE SEQUENCE [LARGE SCALE GENOMIC DNA]</scope>
    <source>
        <strain evidence="1 2">KM</strain>
    </source>
</reference>
<dbReference type="SUPFAM" id="SSF102588">
    <property type="entry name" value="LmbE-like"/>
    <property type="match status" value="1"/>
</dbReference>